<dbReference type="InterPro" id="IPR036388">
    <property type="entry name" value="WH-like_DNA-bd_sf"/>
</dbReference>
<dbReference type="InterPro" id="IPR018490">
    <property type="entry name" value="cNMP-bd_dom_sf"/>
</dbReference>
<accession>A0A437QX33</accession>
<dbReference type="GO" id="GO:0003677">
    <property type="term" value="F:DNA binding"/>
    <property type="evidence" value="ECO:0007669"/>
    <property type="project" value="UniProtKB-KW"/>
</dbReference>
<keyword evidence="3" id="KW-0804">Transcription</keyword>
<dbReference type="Proteomes" id="UP000287447">
    <property type="component" value="Unassembled WGS sequence"/>
</dbReference>
<dbReference type="SUPFAM" id="SSF51206">
    <property type="entry name" value="cAMP-binding domain-like"/>
    <property type="match status" value="1"/>
</dbReference>
<dbReference type="GO" id="GO:0005829">
    <property type="term" value="C:cytosol"/>
    <property type="evidence" value="ECO:0007669"/>
    <property type="project" value="TreeGrafter"/>
</dbReference>
<dbReference type="GO" id="GO:0003700">
    <property type="term" value="F:DNA-binding transcription factor activity"/>
    <property type="evidence" value="ECO:0007669"/>
    <property type="project" value="TreeGrafter"/>
</dbReference>
<reference evidence="7" key="1">
    <citation type="submission" date="2019-01" db="EMBL/GenBank/DDBJ databases">
        <title>Gri0909 isolated from a small marine red alga.</title>
        <authorList>
            <person name="Kim J."/>
            <person name="Jeong S.E."/>
            <person name="Jeon C.O."/>
        </authorList>
    </citation>
    <scope>NUCLEOTIDE SEQUENCE [LARGE SCALE GENOMIC DNA]</scope>
    <source>
        <strain evidence="7">Gri0909</strain>
    </source>
</reference>
<name>A0A437QX33_9PROT</name>
<feature type="domain" description="Cyclic nucleotide-binding" evidence="4">
    <location>
        <begin position="46"/>
        <end position="138"/>
    </location>
</feature>
<dbReference type="AlphaFoldDB" id="A0A437QX33"/>
<protein>
    <submittedName>
        <fullName evidence="6">Crp/Fnr family transcriptional regulator</fullName>
    </submittedName>
</protein>
<dbReference type="Pfam" id="PF00027">
    <property type="entry name" value="cNMP_binding"/>
    <property type="match status" value="1"/>
</dbReference>
<keyword evidence="2" id="KW-0238">DNA-binding</keyword>
<dbReference type="Gene3D" id="1.10.10.10">
    <property type="entry name" value="Winged helix-like DNA-binding domain superfamily/Winged helix DNA-binding domain"/>
    <property type="match status" value="1"/>
</dbReference>
<keyword evidence="1" id="KW-0805">Transcription regulation</keyword>
<dbReference type="PROSITE" id="PS50042">
    <property type="entry name" value="CNMP_BINDING_3"/>
    <property type="match status" value="1"/>
</dbReference>
<feature type="domain" description="HTH crp-type" evidence="5">
    <location>
        <begin position="170"/>
        <end position="244"/>
    </location>
</feature>
<dbReference type="InterPro" id="IPR050397">
    <property type="entry name" value="Env_Response_Regulators"/>
</dbReference>
<evidence type="ECO:0000259" key="4">
    <source>
        <dbReference type="PROSITE" id="PS50042"/>
    </source>
</evidence>
<evidence type="ECO:0000313" key="7">
    <source>
        <dbReference type="Proteomes" id="UP000287447"/>
    </source>
</evidence>
<dbReference type="SUPFAM" id="SSF46785">
    <property type="entry name" value="Winged helix' DNA-binding domain"/>
    <property type="match status" value="1"/>
</dbReference>
<sequence>MGRRWDCTVLVLQMQDGEIQDEILEMTHALKRKLSVFLSMSDSEERFIDRLDARTESFGKNDQIVSEGDAYSKIYVIKKGWTYHSRTLDDGRRQITRIDLPGDICCFFAPILKYSANNIVALTDCEMTVLELEQLAEIYTEQPGLGAALSWCCAQDESVLSERLVSVGRRSAVERLAHFFVEIRRRMELVDLAEGNRFLLPVTREQLADAMGITTVHLFRSMRRLEKDQIIAWGTDGVAINDMMELHRIAKFTEPYLHYTEIPSRTDRFLKKLSQIPQYASGQQ</sequence>
<dbReference type="Pfam" id="PF13545">
    <property type="entry name" value="HTH_Crp_2"/>
    <property type="match status" value="1"/>
</dbReference>
<evidence type="ECO:0000313" key="6">
    <source>
        <dbReference type="EMBL" id="RVU39072.1"/>
    </source>
</evidence>
<proteinExistence type="predicted"/>
<dbReference type="PROSITE" id="PS51063">
    <property type="entry name" value="HTH_CRP_2"/>
    <property type="match status" value="1"/>
</dbReference>
<evidence type="ECO:0000256" key="2">
    <source>
        <dbReference type="ARBA" id="ARBA00023125"/>
    </source>
</evidence>
<evidence type="ECO:0000256" key="3">
    <source>
        <dbReference type="ARBA" id="ARBA00023163"/>
    </source>
</evidence>
<comment type="caution">
    <text evidence="6">The sequence shown here is derived from an EMBL/GenBank/DDBJ whole genome shotgun (WGS) entry which is preliminary data.</text>
</comment>
<keyword evidence="7" id="KW-1185">Reference proteome</keyword>
<dbReference type="InterPro" id="IPR012318">
    <property type="entry name" value="HTH_CRP"/>
</dbReference>
<dbReference type="InterPro" id="IPR000595">
    <property type="entry name" value="cNMP-bd_dom"/>
</dbReference>
<dbReference type="PANTHER" id="PTHR24567:SF68">
    <property type="entry name" value="DNA-BINDING TRANSCRIPTIONAL DUAL REGULATOR CRP"/>
    <property type="match status" value="1"/>
</dbReference>
<dbReference type="Gene3D" id="2.60.120.10">
    <property type="entry name" value="Jelly Rolls"/>
    <property type="match status" value="1"/>
</dbReference>
<dbReference type="SMART" id="SM00419">
    <property type="entry name" value="HTH_CRP"/>
    <property type="match status" value="1"/>
</dbReference>
<dbReference type="PANTHER" id="PTHR24567">
    <property type="entry name" value="CRP FAMILY TRANSCRIPTIONAL REGULATORY PROTEIN"/>
    <property type="match status" value="1"/>
</dbReference>
<evidence type="ECO:0000259" key="5">
    <source>
        <dbReference type="PROSITE" id="PS51063"/>
    </source>
</evidence>
<dbReference type="InterPro" id="IPR014710">
    <property type="entry name" value="RmlC-like_jellyroll"/>
</dbReference>
<evidence type="ECO:0000256" key="1">
    <source>
        <dbReference type="ARBA" id="ARBA00023015"/>
    </source>
</evidence>
<dbReference type="InterPro" id="IPR036390">
    <property type="entry name" value="WH_DNA-bd_sf"/>
</dbReference>
<organism evidence="6 7">
    <name type="scientific">Hwanghaeella grinnelliae</name>
    <dbReference type="NCBI Taxonomy" id="2500179"/>
    <lineage>
        <taxon>Bacteria</taxon>
        <taxon>Pseudomonadati</taxon>
        <taxon>Pseudomonadota</taxon>
        <taxon>Alphaproteobacteria</taxon>
        <taxon>Rhodospirillales</taxon>
        <taxon>Rhodospirillaceae</taxon>
        <taxon>Hwanghaeella</taxon>
    </lineage>
</organism>
<dbReference type="EMBL" id="SADE01000001">
    <property type="protein sequence ID" value="RVU39072.1"/>
    <property type="molecule type" value="Genomic_DNA"/>
</dbReference>
<dbReference type="CDD" id="cd00038">
    <property type="entry name" value="CAP_ED"/>
    <property type="match status" value="1"/>
</dbReference>
<gene>
    <name evidence="6" type="ORF">EOI86_07390</name>
</gene>